<name>A0ABP6SIX6_9ACTN</name>
<comment type="caution">
    <text evidence="1">The sequence shown here is derived from an EMBL/GenBank/DDBJ whole genome shotgun (WGS) entry which is preliminary data.</text>
</comment>
<evidence type="ECO:0000313" key="1">
    <source>
        <dbReference type="EMBL" id="GAA3377703.1"/>
    </source>
</evidence>
<gene>
    <name evidence="1" type="ORF">GCM10020367_54410</name>
</gene>
<dbReference type="Proteomes" id="UP001499990">
    <property type="component" value="Unassembled WGS sequence"/>
</dbReference>
<proteinExistence type="predicted"/>
<reference evidence="2" key="1">
    <citation type="journal article" date="2019" name="Int. J. Syst. Evol. Microbiol.">
        <title>The Global Catalogue of Microorganisms (GCM) 10K type strain sequencing project: providing services to taxonomists for standard genome sequencing and annotation.</title>
        <authorList>
            <consortium name="The Broad Institute Genomics Platform"/>
            <consortium name="The Broad Institute Genome Sequencing Center for Infectious Disease"/>
            <person name="Wu L."/>
            <person name="Ma J."/>
        </authorList>
    </citation>
    <scope>NUCLEOTIDE SEQUENCE [LARGE SCALE GENOMIC DNA]</scope>
    <source>
        <strain evidence="2">JCM 9651</strain>
    </source>
</reference>
<dbReference type="RefSeq" id="WP_345042343.1">
    <property type="nucleotide sequence ID" value="NZ_BAAAYL010000001.1"/>
</dbReference>
<keyword evidence="2" id="KW-1185">Reference proteome</keyword>
<protein>
    <submittedName>
        <fullName evidence="1">Ribbon-helix-helix domain-containing protein</fullName>
    </submittedName>
</protein>
<dbReference type="EMBL" id="BAAAYL010000001">
    <property type="protein sequence ID" value="GAA3377703.1"/>
    <property type="molecule type" value="Genomic_DNA"/>
</dbReference>
<accession>A0ABP6SIX6</accession>
<sequence>MADTTIKITEEVRDRLRLLAEERGLSTRAFVERLAVSMPTEAERAERTARGVAYVRANLGVDLTDRDVEEAQEWRAAIVAGRVGSRR</sequence>
<evidence type="ECO:0000313" key="2">
    <source>
        <dbReference type="Proteomes" id="UP001499990"/>
    </source>
</evidence>
<organism evidence="1 2">
    <name type="scientific">Streptomyces sannanensis</name>
    <dbReference type="NCBI Taxonomy" id="285536"/>
    <lineage>
        <taxon>Bacteria</taxon>
        <taxon>Bacillati</taxon>
        <taxon>Actinomycetota</taxon>
        <taxon>Actinomycetes</taxon>
        <taxon>Kitasatosporales</taxon>
        <taxon>Streptomycetaceae</taxon>
        <taxon>Streptomyces</taxon>
    </lineage>
</organism>